<organism evidence="2 3">
    <name type="scientific">Hamadaea flava</name>
    <dbReference type="NCBI Taxonomy" id="1742688"/>
    <lineage>
        <taxon>Bacteria</taxon>
        <taxon>Bacillati</taxon>
        <taxon>Actinomycetota</taxon>
        <taxon>Actinomycetes</taxon>
        <taxon>Micromonosporales</taxon>
        <taxon>Micromonosporaceae</taxon>
        <taxon>Hamadaea</taxon>
    </lineage>
</organism>
<dbReference type="EMBL" id="JBHSAY010000015">
    <property type="protein sequence ID" value="MFC4134522.1"/>
    <property type="molecule type" value="Genomic_DNA"/>
</dbReference>
<name>A0ABV8LTZ0_9ACTN</name>
<keyword evidence="3" id="KW-1185">Reference proteome</keyword>
<evidence type="ECO:0000313" key="2">
    <source>
        <dbReference type="EMBL" id="MFC4134522.1"/>
    </source>
</evidence>
<dbReference type="Pfam" id="PF11716">
    <property type="entry name" value="MDMPI_N"/>
    <property type="match status" value="1"/>
</dbReference>
<dbReference type="Gene3D" id="1.20.120.450">
    <property type="entry name" value="dinb family like domain"/>
    <property type="match status" value="1"/>
</dbReference>
<dbReference type="GO" id="GO:0016853">
    <property type="term" value="F:isomerase activity"/>
    <property type="evidence" value="ECO:0007669"/>
    <property type="project" value="UniProtKB-KW"/>
</dbReference>
<protein>
    <submittedName>
        <fullName evidence="2">Maleylpyruvate isomerase N-terminal domain-containing protein</fullName>
    </submittedName>
</protein>
<sequence length="210" mass="21584">MSVRDDYLASAAVAAAFLAEPAVAARWAEPSALAKLSVGGLAGHLSRQIVVIPGVLAAPPSAAAPIDLVEHYTQVKWRGAELDEETNAGIRETGETAAAPGPAAINDDVAAALAELPGVVLGRSDGGVLVPWTGWTLTVDGFLTTRLLELIVHTDDLAVSVGAVTPEFPPSAVQTVVDLLSRLAVQRHGAVNILRALSRAERAPATIAAI</sequence>
<proteinExistence type="predicted"/>
<evidence type="ECO:0000313" key="3">
    <source>
        <dbReference type="Proteomes" id="UP001595816"/>
    </source>
</evidence>
<gene>
    <name evidence="2" type="ORF">ACFOZ4_28260</name>
</gene>
<dbReference type="Proteomes" id="UP001595816">
    <property type="component" value="Unassembled WGS sequence"/>
</dbReference>
<dbReference type="SUPFAM" id="SSF109854">
    <property type="entry name" value="DinB/YfiT-like putative metalloenzymes"/>
    <property type="match status" value="1"/>
</dbReference>
<reference evidence="3" key="1">
    <citation type="journal article" date="2019" name="Int. J. Syst. Evol. Microbiol.">
        <title>The Global Catalogue of Microorganisms (GCM) 10K type strain sequencing project: providing services to taxonomists for standard genome sequencing and annotation.</title>
        <authorList>
            <consortium name="The Broad Institute Genomics Platform"/>
            <consortium name="The Broad Institute Genome Sequencing Center for Infectious Disease"/>
            <person name="Wu L."/>
            <person name="Ma J."/>
        </authorList>
    </citation>
    <scope>NUCLEOTIDE SEQUENCE [LARGE SCALE GENOMIC DNA]</scope>
    <source>
        <strain evidence="3">CGMCC 4.7289</strain>
    </source>
</reference>
<evidence type="ECO:0000259" key="1">
    <source>
        <dbReference type="Pfam" id="PF11716"/>
    </source>
</evidence>
<dbReference type="InterPro" id="IPR024344">
    <property type="entry name" value="MDMPI_metal-binding"/>
</dbReference>
<comment type="caution">
    <text evidence="2">The sequence shown here is derived from an EMBL/GenBank/DDBJ whole genome shotgun (WGS) entry which is preliminary data.</text>
</comment>
<dbReference type="RefSeq" id="WP_253761329.1">
    <property type="nucleotide sequence ID" value="NZ_JAMZDZ010000001.1"/>
</dbReference>
<keyword evidence="2" id="KW-0413">Isomerase</keyword>
<feature type="domain" description="Mycothiol-dependent maleylpyruvate isomerase metal-binding" evidence="1">
    <location>
        <begin position="11"/>
        <end position="158"/>
    </location>
</feature>
<accession>A0ABV8LTZ0</accession>
<dbReference type="InterPro" id="IPR034660">
    <property type="entry name" value="DinB/YfiT-like"/>
</dbReference>